<dbReference type="Gene3D" id="3.30.420.100">
    <property type="match status" value="1"/>
</dbReference>
<dbReference type="GO" id="GO:0006412">
    <property type="term" value="P:translation"/>
    <property type="evidence" value="ECO:0007669"/>
    <property type="project" value="UniProtKB-UniRule"/>
</dbReference>
<keyword evidence="5 7" id="KW-0687">Ribonucleoprotein</keyword>
<dbReference type="RefSeq" id="WP_250236575.1">
    <property type="nucleotide sequence ID" value="NZ_CP097753.1"/>
</dbReference>
<evidence type="ECO:0000256" key="3">
    <source>
        <dbReference type="ARBA" id="ARBA00022884"/>
    </source>
</evidence>
<evidence type="ECO:0000256" key="5">
    <source>
        <dbReference type="ARBA" id="ARBA00023274"/>
    </source>
</evidence>
<dbReference type="FunFam" id="3.30.420.100:FF:000001">
    <property type="entry name" value="50S ribosomal protein L18"/>
    <property type="match status" value="1"/>
</dbReference>
<evidence type="ECO:0000256" key="1">
    <source>
        <dbReference type="ARBA" id="ARBA00007116"/>
    </source>
</evidence>
<protein>
    <recommendedName>
        <fullName evidence="6 7">Large ribosomal subunit protein uL18</fullName>
    </recommendedName>
</protein>
<comment type="function">
    <text evidence="7">This is one of the proteins that bind and probably mediate the attachment of the 5S RNA into the large ribosomal subunit, where it forms part of the central protuberance.</text>
</comment>
<comment type="subunit">
    <text evidence="7">Part of the 50S ribosomal subunit; part of the 5S rRNA/L5/L18/L25 subcomplex. Contacts the 5S and 23S rRNAs.</text>
</comment>
<dbReference type="Proteomes" id="UP001056622">
    <property type="component" value="Chromosome"/>
</dbReference>
<evidence type="ECO:0000256" key="4">
    <source>
        <dbReference type="ARBA" id="ARBA00022980"/>
    </source>
</evidence>
<keyword evidence="2 7" id="KW-0699">rRNA-binding</keyword>
<dbReference type="AlphaFoldDB" id="A0A9Q8X093"/>
<evidence type="ECO:0000313" key="11">
    <source>
        <dbReference type="Proteomes" id="UP001056622"/>
    </source>
</evidence>
<dbReference type="NCBIfam" id="TIGR00060">
    <property type="entry name" value="L18_bact"/>
    <property type="match status" value="1"/>
</dbReference>
<dbReference type="GO" id="GO:0003735">
    <property type="term" value="F:structural constituent of ribosome"/>
    <property type="evidence" value="ECO:0007669"/>
    <property type="project" value="InterPro"/>
</dbReference>
<keyword evidence="3 7" id="KW-0694">RNA-binding</keyword>
<accession>A0A9Q8X093</accession>
<dbReference type="CDD" id="cd00432">
    <property type="entry name" value="Ribosomal_L18_L5e"/>
    <property type="match status" value="1"/>
</dbReference>
<evidence type="ECO:0000256" key="7">
    <source>
        <dbReference type="HAMAP-Rule" id="MF_01337"/>
    </source>
</evidence>
<dbReference type="Pfam" id="PF00861">
    <property type="entry name" value="Ribosomal_L18p"/>
    <property type="match status" value="1"/>
</dbReference>
<evidence type="ECO:0000313" key="10">
    <source>
        <dbReference type="Proteomes" id="UP001056209"/>
    </source>
</evidence>
<dbReference type="Proteomes" id="UP001056209">
    <property type="component" value="Chromosome"/>
</dbReference>
<comment type="similarity">
    <text evidence="1 7">Belongs to the universal ribosomal protein uL18 family.</text>
</comment>
<dbReference type="InterPro" id="IPR004389">
    <property type="entry name" value="Ribosomal_uL18_bac-type"/>
</dbReference>
<gene>
    <name evidence="7 8" type="primary">rplR</name>
    <name evidence="8" type="ORF">M9393_02190</name>
    <name evidence="9" type="ORF">M9408_02635</name>
</gene>
<dbReference type="PANTHER" id="PTHR12899">
    <property type="entry name" value="39S RIBOSOMAL PROTEIN L18, MITOCHONDRIAL"/>
    <property type="match status" value="1"/>
</dbReference>
<sequence length="117" mass="13214">MNKKDARIKRAIKVRKKLYKLGATRLVVHRTCKHIYAQIISKDNSDVLVTASTTEKLISNQVQITSNKKAAAIVGKIIAERATKKNIKNVSFDRSGFKYHGRVQTLANYARQAGLRF</sequence>
<dbReference type="EMBL" id="CP097763">
    <property type="protein sequence ID" value="URJ32890.1"/>
    <property type="molecule type" value="Genomic_DNA"/>
</dbReference>
<dbReference type="InterPro" id="IPR005484">
    <property type="entry name" value="Ribosomal_uL18_bac/plant/anim"/>
</dbReference>
<reference evidence="8" key="1">
    <citation type="submission" date="2022-05" db="EMBL/GenBank/DDBJ databases">
        <title>Impact of host demography and evolutionary history on endosymbiont molecular evolution: a test in carpenter ants (Genus Camponotus) and their Blochmannia endosymbionts.</title>
        <authorList>
            <person name="Manthey J.D."/>
            <person name="Giron J.C."/>
            <person name="Hruska J.P."/>
        </authorList>
    </citation>
    <scope>NUCLEOTIDE SEQUENCE</scope>
    <source>
        <strain evidence="9">C-005</strain>
        <strain evidence="8">C-039</strain>
    </source>
</reference>
<dbReference type="PANTHER" id="PTHR12899:SF3">
    <property type="entry name" value="LARGE RIBOSOMAL SUBUNIT PROTEIN UL18M"/>
    <property type="match status" value="1"/>
</dbReference>
<dbReference type="GO" id="GO:0022625">
    <property type="term" value="C:cytosolic large ribosomal subunit"/>
    <property type="evidence" value="ECO:0007669"/>
    <property type="project" value="TreeGrafter"/>
</dbReference>
<evidence type="ECO:0000313" key="9">
    <source>
        <dbReference type="EMBL" id="URJ32890.1"/>
    </source>
</evidence>
<organism evidence="8 10">
    <name type="scientific">Candidatus Blochmannia vicinus</name>
    <name type="common">nom. nud.</name>
    <dbReference type="NCBI Taxonomy" id="251540"/>
    <lineage>
        <taxon>Bacteria</taxon>
        <taxon>Pseudomonadati</taxon>
        <taxon>Pseudomonadota</taxon>
        <taxon>Gammaproteobacteria</taxon>
        <taxon>Enterobacterales</taxon>
        <taxon>Enterobacteriaceae</taxon>
        <taxon>ant endosymbionts</taxon>
        <taxon>Candidatus Blochmanniella</taxon>
    </lineage>
</organism>
<proteinExistence type="inferred from homology"/>
<evidence type="ECO:0000256" key="6">
    <source>
        <dbReference type="ARBA" id="ARBA00035197"/>
    </source>
</evidence>
<evidence type="ECO:0000256" key="2">
    <source>
        <dbReference type="ARBA" id="ARBA00022730"/>
    </source>
</evidence>
<dbReference type="EMBL" id="CP097753">
    <property type="protein sequence ID" value="URJ27982.1"/>
    <property type="molecule type" value="Genomic_DNA"/>
</dbReference>
<keyword evidence="4 7" id="KW-0689">Ribosomal protein</keyword>
<name>A0A9Q8X093_9ENTR</name>
<dbReference type="GO" id="GO:0008097">
    <property type="term" value="F:5S rRNA binding"/>
    <property type="evidence" value="ECO:0007669"/>
    <property type="project" value="TreeGrafter"/>
</dbReference>
<dbReference type="InterPro" id="IPR057268">
    <property type="entry name" value="Ribosomal_L18"/>
</dbReference>
<keyword evidence="11" id="KW-1185">Reference proteome</keyword>
<dbReference type="SUPFAM" id="SSF53137">
    <property type="entry name" value="Translational machinery components"/>
    <property type="match status" value="1"/>
</dbReference>
<evidence type="ECO:0000313" key="8">
    <source>
        <dbReference type="EMBL" id="URJ27982.1"/>
    </source>
</evidence>
<dbReference type="HAMAP" id="MF_01337_B">
    <property type="entry name" value="Ribosomal_uL18_B"/>
    <property type="match status" value="1"/>
</dbReference>